<evidence type="ECO:0000313" key="11">
    <source>
        <dbReference type="Proteomes" id="UP001337305"/>
    </source>
</evidence>
<accession>A0ABU7Y0W8</accession>
<sequence length="539" mass="60652">MKLNLFFQLSAWCICLCFSPVLAQQNYRNNEDINKALRNLVNNHKSHASLKSLTKTLGGKDVWVLTLSNGKPEAHPAIVIAGGVSGNHLLGIELSVKMAERILTNYKSVLNQTTFYIFPNLSPDATAQYFGKLKYERVANAKKTDDDRDGSINEDGFEDLNNDKLITLIRVEDPTGDYMPLEEDPRIMVKANPQKGEKGTHKIFSEGIDNDKDGVFNEDGIGGVAFNKNLTYNYPYFKSGAGEHAVSELENRALLDFLYERWNIHSILTFGPSNNLSVPLKYNSDRANKRIITSILKKDEKLNKHISEIYNKITKTKDAPKSVTAGGGFFEWSYFHFGRHAMSTPAWWFPKFEGDSLVKAPKNRKANFLKWAEQEGIENTFVEWTSIKHPDFPNKKVEVGGIVPFIMDNPPYSKVDSIAIKHSEFIIEIAKIQPDLKLINLKTEDLGSNLTRITVDLYNKGLLPTHTEMGAKSKWLRKINVSLKLGKGQEVLSGKKRLVLGIIEEDSSKQLSWLIKGRGKLQIEATTPHAGKQSITINL</sequence>
<comment type="caution">
    <text evidence="10">The sequence shown here is derived from an EMBL/GenBank/DDBJ whole genome shotgun (WGS) entry which is preliminary data.</text>
</comment>
<dbReference type="InterPro" id="IPR000834">
    <property type="entry name" value="Peptidase_M14"/>
</dbReference>
<dbReference type="PROSITE" id="PS52035">
    <property type="entry name" value="PEPTIDASE_M14"/>
    <property type="match status" value="1"/>
</dbReference>
<evidence type="ECO:0000256" key="2">
    <source>
        <dbReference type="ARBA" id="ARBA00005988"/>
    </source>
</evidence>
<dbReference type="SMART" id="SM00631">
    <property type="entry name" value="Zn_pept"/>
    <property type="match status" value="1"/>
</dbReference>
<dbReference type="EMBL" id="JAODOP010000004">
    <property type="protein sequence ID" value="MEF3835725.1"/>
    <property type="molecule type" value="Genomic_DNA"/>
</dbReference>
<dbReference type="PANTHER" id="PTHR11705:SF143">
    <property type="entry name" value="SLL0236 PROTEIN"/>
    <property type="match status" value="1"/>
</dbReference>
<dbReference type="Pfam" id="PF00246">
    <property type="entry name" value="Peptidase_M14"/>
    <property type="match status" value="1"/>
</dbReference>
<keyword evidence="3" id="KW-0645">Protease</keyword>
<dbReference type="PANTHER" id="PTHR11705">
    <property type="entry name" value="PROTEASE FAMILY M14 CARBOXYPEPTIDASE A,B"/>
    <property type="match status" value="1"/>
</dbReference>
<evidence type="ECO:0000256" key="7">
    <source>
        <dbReference type="PROSITE-ProRule" id="PRU01379"/>
    </source>
</evidence>
<evidence type="ECO:0000256" key="5">
    <source>
        <dbReference type="ARBA" id="ARBA00022833"/>
    </source>
</evidence>
<dbReference type="RefSeq" id="WP_303308005.1">
    <property type="nucleotide sequence ID" value="NZ_JAODOP010000004.1"/>
</dbReference>
<keyword evidence="4" id="KW-0378">Hydrolase</keyword>
<gene>
    <name evidence="10" type="ORF">N1F79_21550</name>
</gene>
<dbReference type="SUPFAM" id="SSF53187">
    <property type="entry name" value="Zn-dependent exopeptidases"/>
    <property type="match status" value="1"/>
</dbReference>
<comment type="cofactor">
    <cofactor evidence="1">
        <name>Zn(2+)</name>
        <dbReference type="ChEBI" id="CHEBI:29105"/>
    </cofactor>
</comment>
<dbReference type="CDD" id="cd06905">
    <property type="entry name" value="M14-like"/>
    <property type="match status" value="1"/>
</dbReference>
<feature type="domain" description="Peptidase M14" evidence="9">
    <location>
        <begin position="26"/>
        <end position="372"/>
    </location>
</feature>
<comment type="similarity">
    <text evidence="2 7">Belongs to the peptidase M14 family.</text>
</comment>
<keyword evidence="5" id="KW-0862">Zinc</keyword>
<organism evidence="10 11">
    <name type="scientific">Flavivirga spongiicola</name>
    <dbReference type="NCBI Taxonomy" id="421621"/>
    <lineage>
        <taxon>Bacteria</taxon>
        <taxon>Pseudomonadati</taxon>
        <taxon>Bacteroidota</taxon>
        <taxon>Flavobacteriia</taxon>
        <taxon>Flavobacteriales</taxon>
        <taxon>Flavobacteriaceae</taxon>
        <taxon>Flavivirga</taxon>
    </lineage>
</organism>
<evidence type="ECO:0000256" key="6">
    <source>
        <dbReference type="ARBA" id="ARBA00023049"/>
    </source>
</evidence>
<evidence type="ECO:0000256" key="3">
    <source>
        <dbReference type="ARBA" id="ARBA00022670"/>
    </source>
</evidence>
<dbReference type="Gene3D" id="3.40.630.10">
    <property type="entry name" value="Zn peptidases"/>
    <property type="match status" value="1"/>
</dbReference>
<dbReference type="Proteomes" id="UP001337305">
    <property type="component" value="Unassembled WGS sequence"/>
</dbReference>
<feature type="chain" id="PRO_5045452253" evidence="8">
    <location>
        <begin position="24"/>
        <end position="539"/>
    </location>
</feature>
<proteinExistence type="inferred from homology"/>
<comment type="caution">
    <text evidence="7">Lacks conserved residue(s) required for the propagation of feature annotation.</text>
</comment>
<protein>
    <submittedName>
        <fullName evidence="10">M14 family metallopeptidase</fullName>
    </submittedName>
</protein>
<evidence type="ECO:0000256" key="1">
    <source>
        <dbReference type="ARBA" id="ARBA00001947"/>
    </source>
</evidence>
<evidence type="ECO:0000256" key="4">
    <source>
        <dbReference type="ARBA" id="ARBA00022801"/>
    </source>
</evidence>
<reference evidence="10 11" key="1">
    <citation type="submission" date="2022-09" db="EMBL/GenBank/DDBJ databases">
        <title>Genome sequencing of Flavivirga sp. MEBiC05379.</title>
        <authorList>
            <person name="Oh H.-M."/>
            <person name="Kwon K.K."/>
            <person name="Park M.J."/>
            <person name="Yang S.-H."/>
        </authorList>
    </citation>
    <scope>NUCLEOTIDE SEQUENCE [LARGE SCALE GENOMIC DNA]</scope>
    <source>
        <strain evidence="10 11">MEBiC05379</strain>
    </source>
</reference>
<evidence type="ECO:0000259" key="9">
    <source>
        <dbReference type="PROSITE" id="PS52035"/>
    </source>
</evidence>
<keyword evidence="8" id="KW-0732">Signal</keyword>
<name>A0ABU7Y0W8_9FLAO</name>
<keyword evidence="11" id="KW-1185">Reference proteome</keyword>
<evidence type="ECO:0000256" key="8">
    <source>
        <dbReference type="SAM" id="SignalP"/>
    </source>
</evidence>
<evidence type="ECO:0000313" key="10">
    <source>
        <dbReference type="EMBL" id="MEF3835725.1"/>
    </source>
</evidence>
<keyword evidence="6" id="KW-0482">Metalloprotease</keyword>
<feature type="signal peptide" evidence="8">
    <location>
        <begin position="1"/>
        <end position="23"/>
    </location>
</feature>